<feature type="transmembrane region" description="Helical" evidence="5">
    <location>
        <begin position="21"/>
        <end position="41"/>
    </location>
</feature>
<dbReference type="Gene3D" id="1.20.1250.20">
    <property type="entry name" value="MFS general substrate transporter like domains"/>
    <property type="match status" value="2"/>
</dbReference>
<proteinExistence type="predicted"/>
<feature type="transmembrane region" description="Helical" evidence="5">
    <location>
        <begin position="285"/>
        <end position="302"/>
    </location>
</feature>
<reference evidence="7" key="1">
    <citation type="submission" date="2022-12" db="EMBL/GenBank/DDBJ databases">
        <title>Paraconexibacter alkalitolerans sp. nov. and Baekduia alba sp. nov., isolated from soil and emended description of the genera Paraconexibacter (Chun et al., 2020) and Baekduia (An et al., 2020).</title>
        <authorList>
            <person name="Vieira S."/>
            <person name="Huber K.J."/>
            <person name="Geppert A."/>
            <person name="Wolf J."/>
            <person name="Neumann-Schaal M."/>
            <person name="Muesken M."/>
            <person name="Overmann J."/>
        </authorList>
    </citation>
    <scope>NUCLEOTIDE SEQUENCE</scope>
    <source>
        <strain evidence="7">AEG42_29</strain>
    </source>
</reference>
<dbReference type="KEGG" id="parq:DSM112329_02773"/>
<evidence type="ECO:0000313" key="7">
    <source>
        <dbReference type="EMBL" id="XAY05913.1"/>
    </source>
</evidence>
<evidence type="ECO:0000256" key="4">
    <source>
        <dbReference type="ARBA" id="ARBA00023136"/>
    </source>
</evidence>
<feature type="transmembrane region" description="Helical" evidence="5">
    <location>
        <begin position="251"/>
        <end position="273"/>
    </location>
</feature>
<dbReference type="InterPro" id="IPR020846">
    <property type="entry name" value="MFS_dom"/>
</dbReference>
<feature type="transmembrane region" description="Helical" evidence="5">
    <location>
        <begin position="47"/>
        <end position="69"/>
    </location>
</feature>
<name>A0AAU7AW48_9ACTN</name>
<organism evidence="7">
    <name type="scientific">Paraconexibacter sp. AEG42_29</name>
    <dbReference type="NCBI Taxonomy" id="2997339"/>
    <lineage>
        <taxon>Bacteria</taxon>
        <taxon>Bacillati</taxon>
        <taxon>Actinomycetota</taxon>
        <taxon>Thermoleophilia</taxon>
        <taxon>Solirubrobacterales</taxon>
        <taxon>Paraconexibacteraceae</taxon>
        <taxon>Paraconexibacter</taxon>
    </lineage>
</organism>
<keyword evidence="3 5" id="KW-1133">Transmembrane helix</keyword>
<feature type="transmembrane region" description="Helical" evidence="5">
    <location>
        <begin position="110"/>
        <end position="131"/>
    </location>
</feature>
<dbReference type="AlphaFoldDB" id="A0AAU7AW48"/>
<evidence type="ECO:0000256" key="5">
    <source>
        <dbReference type="SAM" id="Phobius"/>
    </source>
</evidence>
<evidence type="ECO:0000259" key="6">
    <source>
        <dbReference type="PROSITE" id="PS50850"/>
    </source>
</evidence>
<dbReference type="PANTHER" id="PTHR23542:SF1">
    <property type="entry name" value="MAJOR FACILITATOR SUPERFAMILY (MFS) PROFILE DOMAIN-CONTAINING PROTEIN"/>
    <property type="match status" value="1"/>
</dbReference>
<evidence type="ECO:0000256" key="1">
    <source>
        <dbReference type="ARBA" id="ARBA00004651"/>
    </source>
</evidence>
<dbReference type="Pfam" id="PF07690">
    <property type="entry name" value="MFS_1"/>
    <property type="match status" value="2"/>
</dbReference>
<accession>A0AAU7AW48</accession>
<feature type="transmembrane region" description="Helical" evidence="5">
    <location>
        <begin position="81"/>
        <end position="104"/>
    </location>
</feature>
<feature type="transmembrane region" description="Helical" evidence="5">
    <location>
        <begin position="143"/>
        <end position="164"/>
    </location>
</feature>
<dbReference type="GO" id="GO:0005886">
    <property type="term" value="C:plasma membrane"/>
    <property type="evidence" value="ECO:0007669"/>
    <property type="project" value="UniProtKB-SubCell"/>
</dbReference>
<dbReference type="InterPro" id="IPR011701">
    <property type="entry name" value="MFS"/>
</dbReference>
<dbReference type="RefSeq" id="WP_354702415.1">
    <property type="nucleotide sequence ID" value="NZ_CP114014.1"/>
</dbReference>
<keyword evidence="4 5" id="KW-0472">Membrane</keyword>
<gene>
    <name evidence="7" type="ORF">DSM112329_02773</name>
</gene>
<protein>
    <recommendedName>
        <fullName evidence="6">Major facilitator superfamily (MFS) profile domain-containing protein</fullName>
    </recommendedName>
</protein>
<dbReference type="GO" id="GO:0022857">
    <property type="term" value="F:transmembrane transporter activity"/>
    <property type="evidence" value="ECO:0007669"/>
    <property type="project" value="InterPro"/>
</dbReference>
<dbReference type="EMBL" id="CP114014">
    <property type="protein sequence ID" value="XAY05913.1"/>
    <property type="molecule type" value="Genomic_DNA"/>
</dbReference>
<sequence length="402" mass="40621">MEGVDRYQQLLRAPHVTAMTAAALLARMPLGIVGLALVLFFREETGSYATAGAVAAAFAVGSAVAAPVASRVVDRLGPPRVLLPMSVVHAVTLLATVALGYASAPTVACVATALVSGTALPPISAVMRTLWPGLLGGREDLVTTAFALDAVIVELVFVSGPLTVALLTAILAPAAALIVSAAVALIGTLIFATRPPSLAREPVPRAADATAFGVLRARGLQTLVFGTLPLGFALGSTEVILPAFAETEGHRALAGVLLAVWTIGSAAGGIVYGARSHERPLADRFVAYALIMPLTLLPLALAPSLPVMLLMVLPAGAIIAPTLAAANQLVAQVTPPGQQTEAYSWPLTALVLGVASGNAAGGAIVEAADWQTAFVVAGLTGLAGGALLLARRATLRPLLPAV</sequence>
<evidence type="ECO:0000256" key="3">
    <source>
        <dbReference type="ARBA" id="ARBA00022989"/>
    </source>
</evidence>
<dbReference type="InterPro" id="IPR036259">
    <property type="entry name" value="MFS_trans_sf"/>
</dbReference>
<evidence type="ECO:0000256" key="2">
    <source>
        <dbReference type="ARBA" id="ARBA00022692"/>
    </source>
</evidence>
<feature type="transmembrane region" description="Helical" evidence="5">
    <location>
        <begin position="170"/>
        <end position="192"/>
    </location>
</feature>
<dbReference type="PANTHER" id="PTHR23542">
    <property type="match status" value="1"/>
</dbReference>
<comment type="subcellular location">
    <subcellularLocation>
        <location evidence="1">Cell membrane</location>
        <topology evidence="1">Multi-pass membrane protein</topology>
    </subcellularLocation>
</comment>
<dbReference type="SUPFAM" id="SSF103473">
    <property type="entry name" value="MFS general substrate transporter"/>
    <property type="match status" value="1"/>
</dbReference>
<feature type="domain" description="Major facilitator superfamily (MFS) profile" evidence="6">
    <location>
        <begin position="219"/>
        <end position="402"/>
    </location>
</feature>
<feature type="transmembrane region" description="Helical" evidence="5">
    <location>
        <begin position="370"/>
        <end position="390"/>
    </location>
</feature>
<dbReference type="PROSITE" id="PS50850">
    <property type="entry name" value="MFS"/>
    <property type="match status" value="1"/>
</dbReference>
<feature type="transmembrane region" description="Helical" evidence="5">
    <location>
        <begin position="342"/>
        <end position="364"/>
    </location>
</feature>
<feature type="transmembrane region" description="Helical" evidence="5">
    <location>
        <begin position="308"/>
        <end position="330"/>
    </location>
</feature>
<keyword evidence="2 5" id="KW-0812">Transmembrane</keyword>